<keyword evidence="8" id="KW-0157">Chromophore</keyword>
<feature type="signal peptide" evidence="9">
    <location>
        <begin position="1"/>
        <end position="18"/>
    </location>
</feature>
<sequence>MKSAVVATLALAATSASAFAPVPAKGSTTALNTVPSLAFDATTVGRDPRHLRVASRMLSKNKSPRRSIIRRLPVIPPIARALSLVAPHRARPARVDDVRPFPNDVGSIGGTDFKGGKFQFDPLGLSETYSPLVPFFREAEIRHGRTAMIAVVGFIATDFVRIPGDAYSFEAIPKTVDAHDVLLEGPMHQLLLWIGLFDAVITFPSIQATMRGERMPGDFGFKGPKDDKDGKKLEKKQLSELLNGRLAMCAVGGIATQAVLSGHGFPYI</sequence>
<keyword evidence="6" id="KW-0934">Plastid</keyword>
<feature type="binding site" evidence="8">
    <location>
        <position position="126"/>
    </location>
    <ligand>
        <name>chlorophyll a</name>
        <dbReference type="ChEBI" id="CHEBI:58416"/>
        <label>1</label>
    </ligand>
</feature>
<dbReference type="Proteomes" id="UP001530315">
    <property type="component" value="Unassembled WGS sequence"/>
</dbReference>
<keyword evidence="4" id="KW-0150">Chloroplast</keyword>
<feature type="binding site" evidence="8">
    <location>
        <position position="257"/>
    </location>
    <ligand>
        <name>chlorophyll a</name>
        <dbReference type="ChEBI" id="CHEBI:58416"/>
        <label>1</label>
    </ligand>
</feature>
<feature type="binding site" evidence="8">
    <location>
        <position position="182"/>
    </location>
    <ligand>
        <name>chlorophyll a</name>
        <dbReference type="ChEBI" id="CHEBI:58416"/>
        <label>1</label>
    </ligand>
</feature>
<dbReference type="AlphaFoldDB" id="A0ABD3NJ79"/>
<feature type="binding site" evidence="8">
    <location>
        <position position="240"/>
    </location>
    <ligand>
        <name>chlorophyll a</name>
        <dbReference type="ChEBI" id="CHEBI:58416"/>
        <label>1</label>
    </ligand>
</feature>
<comment type="function">
    <text evidence="1">The light-harvesting complex (LHC) functions as a light receptor, it captures and delivers excitation energy to photosystems with which it is closely associated. Energy is transferred from the carotenoid and chlorophyll C (or B) to chlorophyll A and the photosynthetic reaction centers where it is used to synthesize ATP and reducing power.</text>
</comment>
<comment type="similarity">
    <text evidence="3">Belongs to the fucoxanthin chlorophyll protein family.</text>
</comment>
<comment type="subcellular location">
    <subcellularLocation>
        <location evidence="2">Plastid</location>
        <location evidence="2">Chloroplast</location>
    </subcellularLocation>
</comment>
<keyword evidence="5" id="KW-0602">Photosynthesis</keyword>
<dbReference type="Pfam" id="PF00504">
    <property type="entry name" value="Chloroa_b-bind"/>
    <property type="match status" value="1"/>
</dbReference>
<dbReference type="GO" id="GO:0015979">
    <property type="term" value="P:photosynthesis"/>
    <property type="evidence" value="ECO:0007669"/>
    <property type="project" value="UniProtKB-KW"/>
</dbReference>
<evidence type="ECO:0000256" key="2">
    <source>
        <dbReference type="ARBA" id="ARBA00004229"/>
    </source>
</evidence>
<feature type="binding site" evidence="8">
    <location>
        <position position="143"/>
    </location>
    <ligand>
        <name>chlorophyll a</name>
        <dbReference type="ChEBI" id="CHEBI:58416"/>
        <label>1</label>
    </ligand>
</feature>
<evidence type="ECO:0000313" key="11">
    <source>
        <dbReference type="Proteomes" id="UP001530315"/>
    </source>
</evidence>
<evidence type="ECO:0000256" key="9">
    <source>
        <dbReference type="SAM" id="SignalP"/>
    </source>
</evidence>
<dbReference type="InterPro" id="IPR001344">
    <property type="entry name" value="Chloro_AB-bd_pln"/>
</dbReference>
<evidence type="ECO:0000256" key="6">
    <source>
        <dbReference type="ARBA" id="ARBA00022640"/>
    </source>
</evidence>
<protein>
    <submittedName>
        <fullName evidence="10">Uncharacterized protein</fullName>
    </submittedName>
</protein>
<reference evidence="10 11" key="1">
    <citation type="submission" date="2024-10" db="EMBL/GenBank/DDBJ databases">
        <title>Updated reference genomes for cyclostephanoid diatoms.</title>
        <authorList>
            <person name="Roberts W.R."/>
            <person name="Alverson A.J."/>
        </authorList>
    </citation>
    <scope>NUCLEOTIDE SEQUENCE [LARGE SCALE GENOMIC DNA]</scope>
    <source>
        <strain evidence="10 11">AJA276-08</strain>
    </source>
</reference>
<evidence type="ECO:0000256" key="1">
    <source>
        <dbReference type="ARBA" id="ARBA00004022"/>
    </source>
</evidence>
<feature type="binding site" description="axial binding residue" evidence="8">
    <location>
        <position position="145"/>
    </location>
    <ligand>
        <name>chlorophyll b</name>
        <dbReference type="ChEBI" id="CHEBI:61721"/>
        <label>1</label>
    </ligand>
    <ligandPart>
        <name>Mg</name>
        <dbReference type="ChEBI" id="CHEBI:25107"/>
    </ligandPart>
</feature>
<evidence type="ECO:0000256" key="8">
    <source>
        <dbReference type="PIRSR" id="PIRSR601344-1"/>
    </source>
</evidence>
<evidence type="ECO:0000256" key="7">
    <source>
        <dbReference type="ARBA" id="ARBA00023243"/>
    </source>
</evidence>
<proteinExistence type="inferred from homology"/>
<feature type="binding site" evidence="8">
    <location>
        <position position="140"/>
    </location>
    <ligand>
        <name>chlorophyll a</name>
        <dbReference type="ChEBI" id="CHEBI:58416"/>
        <label>3</label>
    </ligand>
</feature>
<evidence type="ECO:0000313" key="10">
    <source>
        <dbReference type="EMBL" id="KAL3776020.1"/>
    </source>
</evidence>
<evidence type="ECO:0000256" key="5">
    <source>
        <dbReference type="ARBA" id="ARBA00022531"/>
    </source>
</evidence>
<dbReference type="Gene3D" id="1.10.3460.10">
    <property type="entry name" value="Chlorophyll a/b binding protein domain"/>
    <property type="match status" value="1"/>
</dbReference>
<keyword evidence="11" id="KW-1185">Reference proteome</keyword>
<dbReference type="InterPro" id="IPR022796">
    <property type="entry name" value="Chloroa_b-bind"/>
</dbReference>
<dbReference type="GO" id="GO:0030076">
    <property type="term" value="C:light-harvesting complex"/>
    <property type="evidence" value="ECO:0007669"/>
    <property type="project" value="UniProtKB-KW"/>
</dbReference>
<feature type="binding site" evidence="8">
    <location>
        <position position="243"/>
    </location>
    <ligand>
        <name>chlorophyll a</name>
        <dbReference type="ChEBI" id="CHEBI:58416"/>
        <label>1</label>
    </ligand>
</feature>
<dbReference type="GO" id="GO:0009507">
    <property type="term" value="C:chloroplast"/>
    <property type="evidence" value="ECO:0007669"/>
    <property type="project" value="UniProtKB-SubCell"/>
</dbReference>
<dbReference type="EMBL" id="JALLAZ020001376">
    <property type="protein sequence ID" value="KAL3776020.1"/>
    <property type="molecule type" value="Genomic_DNA"/>
</dbReference>
<comment type="caution">
    <text evidence="10">The sequence shown here is derived from an EMBL/GenBank/DDBJ whole genome shotgun (WGS) entry which is preliminary data.</text>
</comment>
<gene>
    <name evidence="10" type="ORF">ACHAW5_007102</name>
</gene>
<feature type="binding site" evidence="8">
    <location>
        <position position="245"/>
    </location>
    <ligand>
        <name>chlorophyll a</name>
        <dbReference type="ChEBI" id="CHEBI:58416"/>
        <label>1</label>
    </ligand>
</feature>
<dbReference type="PANTHER" id="PTHR21649">
    <property type="entry name" value="CHLOROPHYLL A/B BINDING PROTEIN"/>
    <property type="match status" value="1"/>
</dbReference>
<feature type="chain" id="PRO_5044851827" evidence="9">
    <location>
        <begin position="19"/>
        <end position="268"/>
    </location>
</feature>
<evidence type="ECO:0000256" key="4">
    <source>
        <dbReference type="ARBA" id="ARBA00022528"/>
    </source>
</evidence>
<evidence type="ECO:0000256" key="3">
    <source>
        <dbReference type="ARBA" id="ARBA00005933"/>
    </source>
</evidence>
<dbReference type="SUPFAM" id="SSF103511">
    <property type="entry name" value="Chlorophyll a-b binding protein"/>
    <property type="match status" value="1"/>
</dbReference>
<organism evidence="10 11">
    <name type="scientific">Stephanodiscus triporus</name>
    <dbReference type="NCBI Taxonomy" id="2934178"/>
    <lineage>
        <taxon>Eukaryota</taxon>
        <taxon>Sar</taxon>
        <taxon>Stramenopiles</taxon>
        <taxon>Ochrophyta</taxon>
        <taxon>Bacillariophyta</taxon>
        <taxon>Coscinodiscophyceae</taxon>
        <taxon>Thalassiosirophycidae</taxon>
        <taxon>Stephanodiscales</taxon>
        <taxon>Stephanodiscaceae</taxon>
        <taxon>Stephanodiscus</taxon>
    </lineage>
</organism>
<name>A0ABD3NJ79_9STRA</name>
<accession>A0ABD3NJ79</accession>
<keyword evidence="7" id="KW-0437">Light-harvesting polypeptide</keyword>
<keyword evidence="9" id="KW-0732">Signal</keyword>
<keyword evidence="8" id="KW-0148">Chlorophyll</keyword>